<proteinExistence type="predicted"/>
<dbReference type="OrthoDB" id="1199105at2"/>
<evidence type="ECO:0008006" key="4">
    <source>
        <dbReference type="Google" id="ProtNLM"/>
    </source>
</evidence>
<comment type="caution">
    <text evidence="2">The sequence shown here is derived from an EMBL/GenBank/DDBJ whole genome shotgun (WGS) entry which is preliminary data.</text>
</comment>
<keyword evidence="1" id="KW-0732">Signal</keyword>
<evidence type="ECO:0000256" key="1">
    <source>
        <dbReference type="SAM" id="SignalP"/>
    </source>
</evidence>
<keyword evidence="3" id="KW-1185">Reference proteome</keyword>
<feature type="chain" id="PRO_5026757593" description="DUF4412 domain-containing protein" evidence="1">
    <location>
        <begin position="19"/>
        <end position="307"/>
    </location>
</feature>
<protein>
    <recommendedName>
        <fullName evidence="4">DUF4412 domain-containing protein</fullName>
    </recommendedName>
</protein>
<dbReference type="EMBL" id="WBVO01000011">
    <property type="protein sequence ID" value="KAB2807347.1"/>
    <property type="molecule type" value="Genomic_DNA"/>
</dbReference>
<dbReference type="Proteomes" id="UP000468650">
    <property type="component" value="Unassembled WGS sequence"/>
</dbReference>
<accession>A0A6N6RDI5</accession>
<feature type="signal peptide" evidence="1">
    <location>
        <begin position="1"/>
        <end position="18"/>
    </location>
</feature>
<dbReference type="AlphaFoldDB" id="A0A6N6RDI5"/>
<organism evidence="2 3">
    <name type="scientific">Phaeocystidibacter luteus</name>
    <dbReference type="NCBI Taxonomy" id="911197"/>
    <lineage>
        <taxon>Bacteria</taxon>
        <taxon>Pseudomonadati</taxon>
        <taxon>Bacteroidota</taxon>
        <taxon>Flavobacteriia</taxon>
        <taxon>Flavobacteriales</taxon>
        <taxon>Phaeocystidibacteraceae</taxon>
        <taxon>Phaeocystidibacter</taxon>
    </lineage>
</organism>
<evidence type="ECO:0000313" key="3">
    <source>
        <dbReference type="Proteomes" id="UP000468650"/>
    </source>
</evidence>
<dbReference type="InterPro" id="IPR046230">
    <property type="entry name" value="DUF6263"/>
</dbReference>
<evidence type="ECO:0000313" key="2">
    <source>
        <dbReference type="EMBL" id="KAB2807347.1"/>
    </source>
</evidence>
<sequence>MRLLSFALAIMCSISALAQEKVLLRLNLNPGDEHVAIYESSSRTEQSMMGSEQSAEESQMVRIHYTCIDTTGGIFKMKMDVERVTYENNGMLDGLSYDSDDPDEDMEKYVTPEGDMVEIDLTLSLAENGKIEAISGTDALADASIEHVFGFEEEDLETLLEQLKESFTSDAFTKEYSPCLVEFPEHEIGIGDSWTEIVSATTLTPLTVEMTYTVKEISETEVVLQARGQIRTPSDAEPTDYSGFEMKQLLSGSKAGTIKIERATGLVLSAEFEQSLSGKIEFLANEYFPEGQSFPLDKFDSMNVTTE</sequence>
<dbReference type="Pfam" id="PF19777">
    <property type="entry name" value="DUF6263"/>
    <property type="match status" value="1"/>
</dbReference>
<name>A0A6N6RDI5_9FLAO</name>
<dbReference type="RefSeq" id="WP_151668154.1">
    <property type="nucleotide sequence ID" value="NZ_WBVO01000011.1"/>
</dbReference>
<reference evidence="2 3" key="1">
    <citation type="submission" date="2019-09" db="EMBL/GenBank/DDBJ databases">
        <title>Genomes of family Cryomorphaceae.</title>
        <authorList>
            <person name="Bowman J.P."/>
        </authorList>
    </citation>
    <scope>NUCLEOTIDE SEQUENCE [LARGE SCALE GENOMIC DNA]</scope>
    <source>
        <strain evidence="2 3">LMG 25704</strain>
    </source>
</reference>
<gene>
    <name evidence="2" type="ORF">F8C67_12270</name>
</gene>